<dbReference type="EMBL" id="JBHSWV010000057">
    <property type="protein sequence ID" value="MFC6764181.1"/>
    <property type="molecule type" value="Genomic_DNA"/>
</dbReference>
<reference evidence="1 2" key="1">
    <citation type="journal article" date="2019" name="Int. J. Syst. Evol. Microbiol.">
        <title>The Global Catalogue of Microorganisms (GCM) 10K type strain sequencing project: providing services to taxonomists for standard genome sequencing and annotation.</title>
        <authorList>
            <consortium name="The Broad Institute Genomics Platform"/>
            <consortium name="The Broad Institute Genome Sequencing Center for Infectious Disease"/>
            <person name="Wu L."/>
            <person name="Ma J."/>
        </authorList>
    </citation>
    <scope>NUCLEOTIDE SEQUENCE [LARGE SCALE GENOMIC DNA]</scope>
    <source>
        <strain evidence="1 2">LMG 29247</strain>
    </source>
</reference>
<accession>A0ABD5SKG9</accession>
<dbReference type="Proteomes" id="UP001596383">
    <property type="component" value="Unassembled WGS sequence"/>
</dbReference>
<evidence type="ECO:0000313" key="2">
    <source>
        <dbReference type="Proteomes" id="UP001596383"/>
    </source>
</evidence>
<sequence length="161" mass="18183">MTKPKPIHRLEETLGGVRVVTKALSNLYDYRSANVLKREYSALFTSCVPKKGGPKRVRIASAARFGAATEWQIYGVNGIYAEVSLTERELSAAECAYCDEHIMYQDTEPVVEFSIPHPEELRAAVLKNNAFPTSCFEAIIEDSDRRHDMLTDLQERIETEV</sequence>
<name>A0ABD5SKG9_9EURY</name>
<dbReference type="AlphaFoldDB" id="A0ABD5SKG9"/>
<dbReference type="RefSeq" id="WP_273737267.1">
    <property type="nucleotide sequence ID" value="NZ_JAQIVI010000057.1"/>
</dbReference>
<organism evidence="1 2">
    <name type="scientific">Natrinema soli</name>
    <dbReference type="NCBI Taxonomy" id="1930624"/>
    <lineage>
        <taxon>Archaea</taxon>
        <taxon>Methanobacteriati</taxon>
        <taxon>Methanobacteriota</taxon>
        <taxon>Stenosarchaea group</taxon>
        <taxon>Halobacteria</taxon>
        <taxon>Halobacteriales</taxon>
        <taxon>Natrialbaceae</taxon>
        <taxon>Natrinema</taxon>
    </lineage>
</organism>
<evidence type="ECO:0000313" key="1">
    <source>
        <dbReference type="EMBL" id="MFC6764181.1"/>
    </source>
</evidence>
<gene>
    <name evidence="1" type="ORF">ACFQE6_03680</name>
</gene>
<proteinExistence type="predicted"/>
<keyword evidence="2" id="KW-1185">Reference proteome</keyword>
<comment type="caution">
    <text evidence="1">The sequence shown here is derived from an EMBL/GenBank/DDBJ whole genome shotgun (WGS) entry which is preliminary data.</text>
</comment>
<protein>
    <submittedName>
        <fullName evidence="1">Uncharacterized protein</fullName>
    </submittedName>
</protein>